<dbReference type="OrthoDB" id="4776522at2759"/>
<sequence>MPRRARVPDCTHGVLDRVYDPDQTCFVCGRPPALGFLYQCIQDHDPETLHDCILLADPDHIEPVKSNVRLRLERFEMSESVILAAELGHYTDAHLDRLIDLKQELRQTILDKLQGGKSNNAMSKWTSIVGSVSSRFPSNNDGTSTSMPAKDASQIPRGCLFRACHACRPYYRERVFISFQAVHAGDFAPMTRASSERLPTKSSGIMRTIGNTVPSLPSVMTLGTIPSTLPTSSSFPYSTEVPNSASTSCSDITFKTTQSDVDEISAQRRPRRRFYSMGRRTSGDIARDLSRLPSFFSSEGLKTAVQSIFRPSRDSSSSGSNVTLPLPRTGTARDLNELETVGEFDIGVLRRVRRQKERNQLKNGTYTGGFEDVDENIGAHSYYPKGEHDGSSENYSVYSCVEEGSEVEVEGGLALREETVVMHTPDLHAVDMDQMKAGSASCAEEVEDECGDIGMQSIIAHQM</sequence>
<evidence type="ECO:0000313" key="2">
    <source>
        <dbReference type="EMBL" id="KAF2851473.1"/>
    </source>
</evidence>
<accession>A0A6A7B812</accession>
<dbReference type="EMBL" id="MU006302">
    <property type="protein sequence ID" value="KAF2851473.1"/>
    <property type="molecule type" value="Genomic_DNA"/>
</dbReference>
<dbReference type="AlphaFoldDB" id="A0A6A7B812"/>
<reference evidence="2" key="1">
    <citation type="submission" date="2020-01" db="EMBL/GenBank/DDBJ databases">
        <authorList>
            <consortium name="DOE Joint Genome Institute"/>
            <person name="Haridas S."/>
            <person name="Albert R."/>
            <person name="Binder M."/>
            <person name="Bloem J."/>
            <person name="Labutti K."/>
            <person name="Salamov A."/>
            <person name="Andreopoulos B."/>
            <person name="Baker S.E."/>
            <person name="Barry K."/>
            <person name="Bills G."/>
            <person name="Bluhm B.H."/>
            <person name="Cannon C."/>
            <person name="Castanera R."/>
            <person name="Culley D.E."/>
            <person name="Daum C."/>
            <person name="Ezra D."/>
            <person name="Gonzalez J.B."/>
            <person name="Henrissat B."/>
            <person name="Kuo A."/>
            <person name="Liang C."/>
            <person name="Lipzen A."/>
            <person name="Lutzoni F."/>
            <person name="Magnuson J."/>
            <person name="Mondo S."/>
            <person name="Nolan M."/>
            <person name="Ohm R."/>
            <person name="Pangilinan J."/>
            <person name="Park H.-J."/>
            <person name="Ramirez L."/>
            <person name="Alfaro M."/>
            <person name="Sun H."/>
            <person name="Tritt A."/>
            <person name="Yoshinaga Y."/>
            <person name="Zwiers L.-H."/>
            <person name="Turgeon B.G."/>
            <person name="Goodwin S.B."/>
            <person name="Spatafora J.W."/>
            <person name="Crous P.W."/>
            <person name="Grigoriev I.V."/>
        </authorList>
    </citation>
    <scope>NUCLEOTIDE SEQUENCE</scope>
    <source>
        <strain evidence="2">IPT5</strain>
    </source>
</reference>
<dbReference type="Proteomes" id="UP000799423">
    <property type="component" value="Unassembled WGS sequence"/>
</dbReference>
<organism evidence="2 3">
    <name type="scientific">Plenodomus tracheiphilus IPT5</name>
    <dbReference type="NCBI Taxonomy" id="1408161"/>
    <lineage>
        <taxon>Eukaryota</taxon>
        <taxon>Fungi</taxon>
        <taxon>Dikarya</taxon>
        <taxon>Ascomycota</taxon>
        <taxon>Pezizomycotina</taxon>
        <taxon>Dothideomycetes</taxon>
        <taxon>Pleosporomycetidae</taxon>
        <taxon>Pleosporales</taxon>
        <taxon>Pleosporineae</taxon>
        <taxon>Leptosphaeriaceae</taxon>
        <taxon>Plenodomus</taxon>
    </lineage>
</organism>
<evidence type="ECO:0000256" key="1">
    <source>
        <dbReference type="SAM" id="MobiDB-lite"/>
    </source>
</evidence>
<keyword evidence="3" id="KW-1185">Reference proteome</keyword>
<protein>
    <submittedName>
        <fullName evidence="2">Uncharacterized protein</fullName>
    </submittedName>
</protein>
<name>A0A6A7B812_9PLEO</name>
<proteinExistence type="predicted"/>
<gene>
    <name evidence="2" type="ORF">T440DRAFT_528740</name>
</gene>
<evidence type="ECO:0000313" key="3">
    <source>
        <dbReference type="Proteomes" id="UP000799423"/>
    </source>
</evidence>
<feature type="region of interest" description="Disordered" evidence="1">
    <location>
        <begin position="309"/>
        <end position="328"/>
    </location>
</feature>
<feature type="compositionally biased region" description="Low complexity" evidence="1">
    <location>
        <begin position="309"/>
        <end position="320"/>
    </location>
</feature>